<evidence type="ECO:0000259" key="6">
    <source>
        <dbReference type="Pfam" id="PF02776"/>
    </source>
</evidence>
<dbReference type="InterPro" id="IPR045229">
    <property type="entry name" value="TPP_enz"/>
</dbReference>
<proteinExistence type="inferred from homology"/>
<dbReference type="InterPro" id="IPR029061">
    <property type="entry name" value="THDP-binding"/>
</dbReference>
<feature type="domain" description="Thiamine pyrophosphate enzyme central" evidence="4">
    <location>
        <begin position="203"/>
        <end position="335"/>
    </location>
</feature>
<dbReference type="CDD" id="cd07035">
    <property type="entry name" value="TPP_PYR_POX_like"/>
    <property type="match status" value="1"/>
</dbReference>
<dbReference type="PANTHER" id="PTHR18968:SF13">
    <property type="entry name" value="ACETOLACTATE SYNTHASE CATALYTIC SUBUNIT, MITOCHONDRIAL"/>
    <property type="match status" value="1"/>
</dbReference>
<evidence type="ECO:0000256" key="2">
    <source>
        <dbReference type="ARBA" id="ARBA00023052"/>
    </source>
</evidence>
<dbReference type="InterPro" id="IPR012001">
    <property type="entry name" value="Thiamin_PyroP_enz_TPP-bd_dom"/>
</dbReference>
<dbReference type="GO" id="GO:0030976">
    <property type="term" value="F:thiamine pyrophosphate binding"/>
    <property type="evidence" value="ECO:0007669"/>
    <property type="project" value="InterPro"/>
</dbReference>
<dbReference type="GO" id="GO:0050660">
    <property type="term" value="F:flavin adenine dinucleotide binding"/>
    <property type="evidence" value="ECO:0007669"/>
    <property type="project" value="TreeGrafter"/>
</dbReference>
<evidence type="ECO:0008006" key="8">
    <source>
        <dbReference type="Google" id="ProtNLM"/>
    </source>
</evidence>
<dbReference type="GO" id="GO:0003984">
    <property type="term" value="F:acetolactate synthase activity"/>
    <property type="evidence" value="ECO:0007669"/>
    <property type="project" value="TreeGrafter"/>
</dbReference>
<feature type="domain" description="Thiamine pyrophosphate enzyme TPP-binding" evidence="5">
    <location>
        <begin position="404"/>
        <end position="553"/>
    </location>
</feature>
<dbReference type="GO" id="GO:0000287">
    <property type="term" value="F:magnesium ion binding"/>
    <property type="evidence" value="ECO:0007669"/>
    <property type="project" value="InterPro"/>
</dbReference>
<evidence type="ECO:0000259" key="4">
    <source>
        <dbReference type="Pfam" id="PF00205"/>
    </source>
</evidence>
<evidence type="ECO:0000313" key="7">
    <source>
        <dbReference type="EMBL" id="QHT77739.1"/>
    </source>
</evidence>
<evidence type="ECO:0000256" key="1">
    <source>
        <dbReference type="ARBA" id="ARBA00007812"/>
    </source>
</evidence>
<sequence length="592" mass="66757">MSKLISDVIIEFLLKNNIDVIFTLAGGFIGPILNSVTKYKIKLYCFNHEQAAAMAADGYARITKKPCCLLITNGPGASNTITGVIGAFQDSIPIFVISGQVPYQQSINSQELNLRQLGVQELNIIPIIKSFTKYSYFIKCKDEVIETLYKAYSECITGRMGPTWIDIPLDIQNSYIDDIEESLEFTNTITPFLNKSYIDYNFIINKINESKKPLILIGNGIKLSNSESIFNEIITKIKIPFVTSWLGKDIVNNDNNLFSGVIGILGERFSNYAIQTCDLLIVLGCRLNVTHIGYDFNNFSKQSYKIMVDIDNNEMEKKTIKINTRIKSDLSIFLNNFNELVGLEDNMIKSDFTLWINKINLWKNKYSTIELNIHNLNMDGDVNSYYFSKQLSKVINKNTIIVTDTGSSSFSIFQSIHLINSKIFTAAGQASMGYGLPASIGAYIADNSNNIVLIVGDGGFQLNIQELQTIINYNLNIKIFILNNSGYLAIKIMQQNLFKSNYIASTNTTGVRPPNFIKISESYGIKAYNINNNNDVETVLNDMFSYNDVCLCNINMIENQLITPRVQSNGDNKSLEYMYPFIDMDIMNDELL</sequence>
<accession>A0A6C0HB58</accession>
<organism evidence="7">
    <name type="scientific">viral metagenome</name>
    <dbReference type="NCBI Taxonomy" id="1070528"/>
    <lineage>
        <taxon>unclassified sequences</taxon>
        <taxon>metagenomes</taxon>
        <taxon>organismal metagenomes</taxon>
    </lineage>
</organism>
<dbReference type="GO" id="GO:0009099">
    <property type="term" value="P:L-valine biosynthetic process"/>
    <property type="evidence" value="ECO:0007669"/>
    <property type="project" value="TreeGrafter"/>
</dbReference>
<protein>
    <recommendedName>
        <fullName evidence="8">Acetolactate synthase</fullName>
    </recommendedName>
</protein>
<dbReference type="Pfam" id="PF02775">
    <property type="entry name" value="TPP_enzyme_C"/>
    <property type="match status" value="1"/>
</dbReference>
<feature type="domain" description="Thiamine pyrophosphate enzyme N-terminal TPP-binding" evidence="6">
    <location>
        <begin position="6"/>
        <end position="106"/>
    </location>
</feature>
<evidence type="ECO:0000259" key="5">
    <source>
        <dbReference type="Pfam" id="PF02775"/>
    </source>
</evidence>
<evidence type="ECO:0000256" key="3">
    <source>
        <dbReference type="RuleBase" id="RU362132"/>
    </source>
</evidence>
<dbReference type="Gene3D" id="3.40.50.970">
    <property type="match status" value="2"/>
</dbReference>
<dbReference type="InterPro" id="IPR011766">
    <property type="entry name" value="TPP_enzyme_TPP-bd"/>
</dbReference>
<dbReference type="InterPro" id="IPR029035">
    <property type="entry name" value="DHS-like_NAD/FAD-binding_dom"/>
</dbReference>
<dbReference type="GO" id="GO:0009097">
    <property type="term" value="P:isoleucine biosynthetic process"/>
    <property type="evidence" value="ECO:0007669"/>
    <property type="project" value="TreeGrafter"/>
</dbReference>
<reference evidence="7" key="1">
    <citation type="journal article" date="2020" name="Nature">
        <title>Giant virus diversity and host interactions through global metagenomics.</title>
        <authorList>
            <person name="Schulz F."/>
            <person name="Roux S."/>
            <person name="Paez-Espino D."/>
            <person name="Jungbluth S."/>
            <person name="Walsh D.A."/>
            <person name="Denef V.J."/>
            <person name="McMahon K.D."/>
            <person name="Konstantinidis K.T."/>
            <person name="Eloe-Fadrosh E.A."/>
            <person name="Kyrpides N.C."/>
            <person name="Woyke T."/>
        </authorList>
    </citation>
    <scope>NUCLEOTIDE SEQUENCE</scope>
    <source>
        <strain evidence="7">GVMAG-M-3300023179-90</strain>
    </source>
</reference>
<dbReference type="Gene3D" id="3.40.50.1220">
    <property type="entry name" value="TPP-binding domain"/>
    <property type="match status" value="1"/>
</dbReference>
<comment type="similarity">
    <text evidence="1 3">Belongs to the TPP enzyme family.</text>
</comment>
<dbReference type="PANTHER" id="PTHR18968">
    <property type="entry name" value="THIAMINE PYROPHOSPHATE ENZYMES"/>
    <property type="match status" value="1"/>
</dbReference>
<keyword evidence="2 3" id="KW-0786">Thiamine pyrophosphate</keyword>
<dbReference type="InterPro" id="IPR012000">
    <property type="entry name" value="Thiamin_PyroP_enz_cen_dom"/>
</dbReference>
<dbReference type="SUPFAM" id="SSF52467">
    <property type="entry name" value="DHS-like NAD/FAD-binding domain"/>
    <property type="match status" value="1"/>
</dbReference>
<dbReference type="Pfam" id="PF02776">
    <property type="entry name" value="TPP_enzyme_N"/>
    <property type="match status" value="1"/>
</dbReference>
<dbReference type="EMBL" id="MN739921">
    <property type="protein sequence ID" value="QHT77739.1"/>
    <property type="molecule type" value="Genomic_DNA"/>
</dbReference>
<dbReference type="AlphaFoldDB" id="A0A6C0HB58"/>
<dbReference type="GO" id="GO:0005948">
    <property type="term" value="C:acetolactate synthase complex"/>
    <property type="evidence" value="ECO:0007669"/>
    <property type="project" value="TreeGrafter"/>
</dbReference>
<dbReference type="Pfam" id="PF00205">
    <property type="entry name" value="TPP_enzyme_M"/>
    <property type="match status" value="1"/>
</dbReference>
<name>A0A6C0HB58_9ZZZZ</name>
<dbReference type="SUPFAM" id="SSF52518">
    <property type="entry name" value="Thiamin diphosphate-binding fold (THDP-binding)"/>
    <property type="match status" value="2"/>
</dbReference>